<proteinExistence type="predicted"/>
<gene>
    <name evidence="1" type="ORF">QVD17_06738</name>
</gene>
<reference evidence="1" key="1">
    <citation type="journal article" date="2023" name="bioRxiv">
        <title>Improved chromosome-level genome assembly for marigold (Tagetes erecta).</title>
        <authorList>
            <person name="Jiang F."/>
            <person name="Yuan L."/>
            <person name="Wang S."/>
            <person name="Wang H."/>
            <person name="Xu D."/>
            <person name="Wang A."/>
            <person name="Fan W."/>
        </authorList>
    </citation>
    <scope>NUCLEOTIDE SEQUENCE</scope>
    <source>
        <strain evidence="1">WSJ</strain>
        <tissue evidence="1">Leaf</tissue>
    </source>
</reference>
<name>A0AAD8LP07_TARER</name>
<evidence type="ECO:0000313" key="1">
    <source>
        <dbReference type="EMBL" id="KAK1440905.1"/>
    </source>
</evidence>
<keyword evidence="2" id="KW-1185">Reference proteome</keyword>
<dbReference type="Proteomes" id="UP001229421">
    <property type="component" value="Unassembled WGS sequence"/>
</dbReference>
<protein>
    <submittedName>
        <fullName evidence="1">Uncharacterized protein</fullName>
    </submittedName>
</protein>
<evidence type="ECO:0000313" key="2">
    <source>
        <dbReference type="Proteomes" id="UP001229421"/>
    </source>
</evidence>
<sequence length="88" mass="10241">MLEVLNNKTKIYILQFSFTYRSFTNPHCPSRHFTDRFPQSQLTTKISPIDRSISTVITHNHDLQNLSPEILHTVDIYDLQISPIDLSP</sequence>
<dbReference type="AlphaFoldDB" id="A0AAD8LP07"/>
<organism evidence="1 2">
    <name type="scientific">Tagetes erecta</name>
    <name type="common">African marigold</name>
    <dbReference type="NCBI Taxonomy" id="13708"/>
    <lineage>
        <taxon>Eukaryota</taxon>
        <taxon>Viridiplantae</taxon>
        <taxon>Streptophyta</taxon>
        <taxon>Embryophyta</taxon>
        <taxon>Tracheophyta</taxon>
        <taxon>Spermatophyta</taxon>
        <taxon>Magnoliopsida</taxon>
        <taxon>eudicotyledons</taxon>
        <taxon>Gunneridae</taxon>
        <taxon>Pentapetalae</taxon>
        <taxon>asterids</taxon>
        <taxon>campanulids</taxon>
        <taxon>Asterales</taxon>
        <taxon>Asteraceae</taxon>
        <taxon>Asteroideae</taxon>
        <taxon>Heliantheae alliance</taxon>
        <taxon>Tageteae</taxon>
        <taxon>Tagetes</taxon>
    </lineage>
</organism>
<accession>A0AAD8LP07</accession>
<dbReference type="EMBL" id="JAUHHV010000001">
    <property type="protein sequence ID" value="KAK1440905.1"/>
    <property type="molecule type" value="Genomic_DNA"/>
</dbReference>
<comment type="caution">
    <text evidence="1">The sequence shown here is derived from an EMBL/GenBank/DDBJ whole genome shotgun (WGS) entry which is preliminary data.</text>
</comment>